<evidence type="ECO:0000313" key="3">
    <source>
        <dbReference type="Proteomes" id="UP000190449"/>
    </source>
</evidence>
<protein>
    <submittedName>
        <fullName evidence="2">Major paralogous domain-containing protein</fullName>
    </submittedName>
</protein>
<organism evidence="2 3">
    <name type="scientific">Fibrobacter intestinalis</name>
    <dbReference type="NCBI Taxonomy" id="28122"/>
    <lineage>
        <taxon>Bacteria</taxon>
        <taxon>Pseudomonadati</taxon>
        <taxon>Fibrobacterota</taxon>
        <taxon>Fibrobacteria</taxon>
        <taxon>Fibrobacterales</taxon>
        <taxon>Fibrobacteraceae</taxon>
        <taxon>Fibrobacter</taxon>
    </lineage>
</organism>
<sequence length="211" mass="23739">MLLLLACSDKGTEPEVFDAAKVCPESGRGTFVDERDGQVYKYTTIGNQVWMAQNMNFYIDGVEVVEPSTGKTEKASSSCDSEEDNCAENGWSYNWYAANYACPTGWHLPSQEEWETLIKKMGGDCARLRSTTGGWKELNRGEGVSATDDCGFDLKPSSGRYDGGFSANMWAQNVDQENVIYVQIKSYAQEIEFSRYRRDLRFASIRCLKNK</sequence>
<dbReference type="RefSeq" id="WP_158222121.1">
    <property type="nucleotide sequence ID" value="NZ_FUWU01000016.1"/>
</dbReference>
<dbReference type="InterPro" id="IPR011871">
    <property type="entry name" value="Fib_succ_major"/>
</dbReference>
<gene>
    <name evidence="2" type="ORF">SAMN02745108_01155</name>
</gene>
<accession>A0A1T4M7F8</accession>
<evidence type="ECO:0000259" key="1">
    <source>
        <dbReference type="Pfam" id="PF09603"/>
    </source>
</evidence>
<dbReference type="Pfam" id="PF09603">
    <property type="entry name" value="Fib_succ_major"/>
    <property type="match status" value="1"/>
</dbReference>
<dbReference type="EMBL" id="FUWU01000016">
    <property type="protein sequence ID" value="SJZ62939.1"/>
    <property type="molecule type" value="Genomic_DNA"/>
</dbReference>
<dbReference type="STRING" id="28122.SAMN02745108_01155"/>
<dbReference type="AlphaFoldDB" id="A0A1T4M7F8"/>
<evidence type="ECO:0000313" key="2">
    <source>
        <dbReference type="EMBL" id="SJZ62939.1"/>
    </source>
</evidence>
<feature type="domain" description="Fibrobacter succinogenes major paralogous" evidence="1">
    <location>
        <begin position="44"/>
        <end position="209"/>
    </location>
</feature>
<reference evidence="2 3" key="1">
    <citation type="submission" date="2017-02" db="EMBL/GenBank/DDBJ databases">
        <authorList>
            <person name="Peterson S.W."/>
        </authorList>
    </citation>
    <scope>NUCLEOTIDE SEQUENCE [LARGE SCALE GENOMIC DNA]</scope>
    <source>
        <strain evidence="2 3">ATCC 43854</strain>
    </source>
</reference>
<proteinExistence type="predicted"/>
<name>A0A1T4M7F8_9BACT</name>
<dbReference type="Proteomes" id="UP000190449">
    <property type="component" value="Unassembled WGS sequence"/>
</dbReference>
<dbReference type="NCBIfam" id="TIGR02145">
    <property type="entry name" value="Fib_succ_major"/>
    <property type="match status" value="1"/>
</dbReference>